<evidence type="ECO:0000313" key="4">
    <source>
        <dbReference type="EMBL" id="NGN44752.1"/>
    </source>
</evidence>
<keyword evidence="5" id="KW-1185">Reference proteome</keyword>
<comment type="similarity">
    <text evidence="1">Belongs to the CsgA/CsgB family.</text>
</comment>
<name>A0A7C9VGW9_9HYPH</name>
<gene>
    <name evidence="4" type="ORF">G6N74_27220</name>
</gene>
<dbReference type="GO" id="GO:0007155">
    <property type="term" value="P:cell adhesion"/>
    <property type="evidence" value="ECO:0007669"/>
    <property type="project" value="InterPro"/>
</dbReference>
<dbReference type="GO" id="GO:0009289">
    <property type="term" value="C:pilus"/>
    <property type="evidence" value="ECO:0007669"/>
    <property type="project" value="InterPro"/>
</dbReference>
<dbReference type="Proteomes" id="UP000481252">
    <property type="component" value="Unassembled WGS sequence"/>
</dbReference>
<proteinExistence type="inferred from homology"/>
<evidence type="ECO:0000256" key="3">
    <source>
        <dbReference type="SAM" id="SignalP"/>
    </source>
</evidence>
<evidence type="ECO:0008006" key="6">
    <source>
        <dbReference type="Google" id="ProtNLM"/>
    </source>
</evidence>
<feature type="signal peptide" evidence="3">
    <location>
        <begin position="1"/>
        <end position="20"/>
    </location>
</feature>
<accession>A0A7C9VGW9</accession>
<evidence type="ECO:0000256" key="1">
    <source>
        <dbReference type="ARBA" id="ARBA00009766"/>
    </source>
</evidence>
<keyword evidence="2 3" id="KW-0732">Signal</keyword>
<dbReference type="AlphaFoldDB" id="A0A7C9VGW9"/>
<organism evidence="4 5">
    <name type="scientific">Mesorhizobium zhangyense</name>
    <dbReference type="NCBI Taxonomy" id="1776730"/>
    <lineage>
        <taxon>Bacteria</taxon>
        <taxon>Pseudomonadati</taxon>
        <taxon>Pseudomonadota</taxon>
        <taxon>Alphaproteobacteria</taxon>
        <taxon>Hyphomicrobiales</taxon>
        <taxon>Phyllobacteriaceae</taxon>
        <taxon>Mesorhizobium</taxon>
    </lineage>
</organism>
<protein>
    <recommendedName>
        <fullName evidence="6">Curlin</fullName>
    </recommendedName>
</protein>
<evidence type="ECO:0000256" key="2">
    <source>
        <dbReference type="ARBA" id="ARBA00022729"/>
    </source>
</evidence>
<feature type="chain" id="PRO_5028986454" description="Curlin" evidence="3">
    <location>
        <begin position="21"/>
        <end position="164"/>
    </location>
</feature>
<reference evidence="4 5" key="1">
    <citation type="submission" date="2020-02" db="EMBL/GenBank/DDBJ databases">
        <title>Genome sequence of the type strain CGMCC 1.15528 of Mesorhizobium zhangyense.</title>
        <authorList>
            <person name="Gao J."/>
            <person name="Sun J."/>
        </authorList>
    </citation>
    <scope>NUCLEOTIDE SEQUENCE [LARGE SCALE GENOMIC DNA]</scope>
    <source>
        <strain evidence="4 5">CGMCC 1.15528</strain>
    </source>
</reference>
<dbReference type="Pfam" id="PF07012">
    <property type="entry name" value="Curlin_rpt"/>
    <property type="match status" value="1"/>
</dbReference>
<sequence>MKLHSILVAGVVLASAPAQAGNELIILTQHELSKSLTLDVNGSFNTVSVLQAHNGLGAPNVLNVNINGDFNGGSLGAPLTGSAHWVGPTPGSITQSGFDNHITASVTGSHDLFAFAQEGSGNRLTASISGIANQAAVSQTGLNNVVGFSQSGIDNMISISQTSW</sequence>
<evidence type="ECO:0000313" key="5">
    <source>
        <dbReference type="Proteomes" id="UP000481252"/>
    </source>
</evidence>
<dbReference type="RefSeq" id="WP_165121132.1">
    <property type="nucleotide sequence ID" value="NZ_JAAKZG010000019.1"/>
</dbReference>
<dbReference type="InterPro" id="IPR009742">
    <property type="entry name" value="Curlin_rpt"/>
</dbReference>
<dbReference type="EMBL" id="JAAKZG010000019">
    <property type="protein sequence ID" value="NGN44752.1"/>
    <property type="molecule type" value="Genomic_DNA"/>
</dbReference>
<comment type="caution">
    <text evidence="4">The sequence shown here is derived from an EMBL/GenBank/DDBJ whole genome shotgun (WGS) entry which is preliminary data.</text>
</comment>